<dbReference type="CDD" id="cd16282">
    <property type="entry name" value="metallo-hydrolase-like_MBL-fold"/>
    <property type="match status" value="1"/>
</dbReference>
<dbReference type="EMBL" id="QFYP01000001">
    <property type="protein sequence ID" value="RAK61064.1"/>
    <property type="molecule type" value="Genomic_DNA"/>
</dbReference>
<keyword evidence="2" id="KW-0732">Signal</keyword>
<dbReference type="Gene3D" id="3.60.15.10">
    <property type="entry name" value="Ribonuclease Z/Hydroxyacylglutathione hydrolase-like"/>
    <property type="match status" value="1"/>
</dbReference>
<keyword evidence="5" id="KW-1185">Reference proteome</keyword>
<dbReference type="AlphaFoldDB" id="A0A328B5B1"/>
<name>A0A328B5B1_9CAUL</name>
<reference evidence="5" key="1">
    <citation type="submission" date="2018-05" db="EMBL/GenBank/DDBJ databases">
        <authorList>
            <person name="Li X."/>
        </authorList>
    </citation>
    <scope>NUCLEOTIDE SEQUENCE [LARGE SCALE GENOMIC DNA]</scope>
    <source>
        <strain evidence="5">HKS-05</strain>
    </source>
</reference>
<accession>A0A328B5B1</accession>
<comment type="similarity">
    <text evidence="1">Belongs to the metallo-beta-lactamase superfamily. Class-B beta-lactamase family.</text>
</comment>
<dbReference type="InterPro" id="IPR001279">
    <property type="entry name" value="Metallo-B-lactamas"/>
</dbReference>
<gene>
    <name evidence="4" type="ORF">DJ021_15215</name>
</gene>
<dbReference type="RefSeq" id="WP_111458356.1">
    <property type="nucleotide sequence ID" value="NZ_QFYP01000001.1"/>
</dbReference>
<dbReference type="SMART" id="SM00849">
    <property type="entry name" value="Lactamase_B"/>
    <property type="match status" value="1"/>
</dbReference>
<feature type="chain" id="PRO_5016285831" description="Metallo-beta-lactamase domain-containing protein" evidence="2">
    <location>
        <begin position="24"/>
        <end position="311"/>
    </location>
</feature>
<comment type="caution">
    <text evidence="4">The sequence shown here is derived from an EMBL/GenBank/DDBJ whole genome shotgun (WGS) entry which is preliminary data.</text>
</comment>
<dbReference type="InterPro" id="IPR050855">
    <property type="entry name" value="NDM-1-like"/>
</dbReference>
<dbReference type="SUPFAM" id="SSF56281">
    <property type="entry name" value="Metallo-hydrolase/oxidoreductase"/>
    <property type="match status" value="1"/>
</dbReference>
<dbReference type="Proteomes" id="UP000249842">
    <property type="component" value="Unassembled WGS sequence"/>
</dbReference>
<feature type="signal peptide" evidence="2">
    <location>
        <begin position="1"/>
        <end position="23"/>
    </location>
</feature>
<evidence type="ECO:0000313" key="5">
    <source>
        <dbReference type="Proteomes" id="UP000249842"/>
    </source>
</evidence>
<feature type="domain" description="Metallo-beta-lactamase" evidence="3">
    <location>
        <begin position="62"/>
        <end position="237"/>
    </location>
</feature>
<evidence type="ECO:0000313" key="4">
    <source>
        <dbReference type="EMBL" id="RAK61064.1"/>
    </source>
</evidence>
<organism evidence="4 5">
    <name type="scientific">Phenylobacterium hankyongense</name>
    <dbReference type="NCBI Taxonomy" id="1813876"/>
    <lineage>
        <taxon>Bacteria</taxon>
        <taxon>Pseudomonadati</taxon>
        <taxon>Pseudomonadota</taxon>
        <taxon>Alphaproteobacteria</taxon>
        <taxon>Caulobacterales</taxon>
        <taxon>Caulobacteraceae</taxon>
        <taxon>Phenylobacterium</taxon>
    </lineage>
</organism>
<dbReference type="InterPro" id="IPR036866">
    <property type="entry name" value="RibonucZ/Hydroxyglut_hydro"/>
</dbReference>
<proteinExistence type="inferred from homology"/>
<dbReference type="GO" id="GO:0017001">
    <property type="term" value="P:antibiotic catabolic process"/>
    <property type="evidence" value="ECO:0007669"/>
    <property type="project" value="UniProtKB-ARBA"/>
</dbReference>
<dbReference type="PANTHER" id="PTHR42951">
    <property type="entry name" value="METALLO-BETA-LACTAMASE DOMAIN-CONTAINING"/>
    <property type="match status" value="1"/>
</dbReference>
<sequence>MLRFVIGAGALAAVSAAATMAFAQDAAPRPIYDPAAPPPTTNFAPLVVRQVKPGLFMLIGNTANSVLRVADDGLILVDTKLTGDNYYQELLRAIHSVSPKPIRYVFVTHVHNDHSGNTPQFEAAGIPVIASDDYKALVATYTVRPGQLRSPAPTISFAKTYTVKLKGATATAYALHPAHTASDSIVYFPDEKVVAMGDNMFSGAPTVDWPNGGRLLGLQQNWAEVEKLDFDTLIPGHGDAPISRAEFEADRKKLDLLIERLRAAIKAGVPKSELLAAVKVDDLGPGWNIKGQHTEWTRPARLDGLYDELSK</sequence>
<dbReference type="Pfam" id="PF00753">
    <property type="entry name" value="Lactamase_B"/>
    <property type="match status" value="1"/>
</dbReference>
<protein>
    <recommendedName>
        <fullName evidence="3">Metallo-beta-lactamase domain-containing protein</fullName>
    </recommendedName>
</protein>
<evidence type="ECO:0000259" key="3">
    <source>
        <dbReference type="SMART" id="SM00849"/>
    </source>
</evidence>
<evidence type="ECO:0000256" key="2">
    <source>
        <dbReference type="SAM" id="SignalP"/>
    </source>
</evidence>
<dbReference type="PANTHER" id="PTHR42951:SF4">
    <property type="entry name" value="ACYL-COENZYME A THIOESTERASE MBLAC2"/>
    <property type="match status" value="1"/>
</dbReference>
<evidence type="ECO:0000256" key="1">
    <source>
        <dbReference type="ARBA" id="ARBA00005250"/>
    </source>
</evidence>